<proteinExistence type="predicted"/>
<dbReference type="AlphaFoldDB" id="A0AAD8KHK4"/>
<sequence>MIADCLLAVSLFGFSFTSSHFGVSFSVSFIETKNLKVLWIKRVKFKAIEILWCSAGLTHGGVDQRKQE</sequence>
<evidence type="ECO:0000256" key="1">
    <source>
        <dbReference type="SAM" id="SignalP"/>
    </source>
</evidence>
<feature type="chain" id="PRO_5041993680" description="Secreted protein" evidence="1">
    <location>
        <begin position="20"/>
        <end position="68"/>
    </location>
</feature>
<feature type="signal peptide" evidence="1">
    <location>
        <begin position="1"/>
        <end position="19"/>
    </location>
</feature>
<comment type="caution">
    <text evidence="2">The sequence shown here is derived from an EMBL/GenBank/DDBJ whole genome shotgun (WGS) entry which is preliminary data.</text>
</comment>
<dbReference type="EMBL" id="JAUHHV010000006">
    <property type="protein sequence ID" value="KAK1421688.1"/>
    <property type="molecule type" value="Genomic_DNA"/>
</dbReference>
<evidence type="ECO:0000313" key="3">
    <source>
        <dbReference type="Proteomes" id="UP001229421"/>
    </source>
</evidence>
<evidence type="ECO:0000313" key="2">
    <source>
        <dbReference type="EMBL" id="KAK1421688.1"/>
    </source>
</evidence>
<keyword evidence="3" id="KW-1185">Reference proteome</keyword>
<evidence type="ECO:0008006" key="4">
    <source>
        <dbReference type="Google" id="ProtNLM"/>
    </source>
</evidence>
<organism evidence="2 3">
    <name type="scientific">Tagetes erecta</name>
    <name type="common">African marigold</name>
    <dbReference type="NCBI Taxonomy" id="13708"/>
    <lineage>
        <taxon>Eukaryota</taxon>
        <taxon>Viridiplantae</taxon>
        <taxon>Streptophyta</taxon>
        <taxon>Embryophyta</taxon>
        <taxon>Tracheophyta</taxon>
        <taxon>Spermatophyta</taxon>
        <taxon>Magnoliopsida</taxon>
        <taxon>eudicotyledons</taxon>
        <taxon>Gunneridae</taxon>
        <taxon>Pentapetalae</taxon>
        <taxon>asterids</taxon>
        <taxon>campanulids</taxon>
        <taxon>Asterales</taxon>
        <taxon>Asteraceae</taxon>
        <taxon>Asteroideae</taxon>
        <taxon>Heliantheae alliance</taxon>
        <taxon>Tageteae</taxon>
        <taxon>Tagetes</taxon>
    </lineage>
</organism>
<gene>
    <name evidence="2" type="ORF">QVD17_24225</name>
</gene>
<accession>A0AAD8KHK4</accession>
<name>A0AAD8KHK4_TARER</name>
<reference evidence="2" key="1">
    <citation type="journal article" date="2023" name="bioRxiv">
        <title>Improved chromosome-level genome assembly for marigold (Tagetes erecta).</title>
        <authorList>
            <person name="Jiang F."/>
            <person name="Yuan L."/>
            <person name="Wang S."/>
            <person name="Wang H."/>
            <person name="Xu D."/>
            <person name="Wang A."/>
            <person name="Fan W."/>
        </authorList>
    </citation>
    <scope>NUCLEOTIDE SEQUENCE</scope>
    <source>
        <strain evidence="2">WSJ</strain>
        <tissue evidence="2">Leaf</tissue>
    </source>
</reference>
<dbReference type="Proteomes" id="UP001229421">
    <property type="component" value="Unassembled WGS sequence"/>
</dbReference>
<keyword evidence="1" id="KW-0732">Signal</keyword>
<protein>
    <recommendedName>
        <fullName evidence="4">Secreted protein</fullName>
    </recommendedName>
</protein>